<dbReference type="OrthoDB" id="4096at2759"/>
<evidence type="ECO:0000256" key="8">
    <source>
        <dbReference type="PROSITE-ProRule" id="PRU00221"/>
    </source>
</evidence>
<dbReference type="Gene3D" id="2.130.10.10">
    <property type="entry name" value="YVTN repeat-like/Quinoprotein amine dehydrogenase"/>
    <property type="match status" value="3"/>
</dbReference>
<name>A0A166RZD3_9AGAM</name>
<comment type="subcellular location">
    <subcellularLocation>
        <location evidence="1">Nucleus</location>
        <location evidence="1">Nucleolus</location>
    </subcellularLocation>
</comment>
<dbReference type="STRING" id="436010.A0A166RZD3"/>
<dbReference type="EMBL" id="KV417501">
    <property type="protein sequence ID" value="KZP28826.1"/>
    <property type="molecule type" value="Genomic_DNA"/>
</dbReference>
<evidence type="ECO:0000313" key="11">
    <source>
        <dbReference type="EMBL" id="KZP28826.1"/>
    </source>
</evidence>
<dbReference type="SMART" id="SM00320">
    <property type="entry name" value="WD40"/>
    <property type="match status" value="4"/>
</dbReference>
<feature type="region of interest" description="Disordered" evidence="9">
    <location>
        <begin position="1"/>
        <end position="61"/>
    </location>
</feature>
<dbReference type="Proteomes" id="UP000076532">
    <property type="component" value="Unassembled WGS sequence"/>
</dbReference>
<dbReference type="Pfam" id="PF23869">
    <property type="entry name" value="Beta-prop_WDR75_1st"/>
    <property type="match status" value="1"/>
</dbReference>
<evidence type="ECO:0000259" key="10">
    <source>
        <dbReference type="Pfam" id="PF23769"/>
    </source>
</evidence>
<dbReference type="InterPro" id="IPR001680">
    <property type="entry name" value="WD40_rpt"/>
</dbReference>
<dbReference type="PROSITE" id="PS50294">
    <property type="entry name" value="WD_REPEATS_REGION"/>
    <property type="match status" value="1"/>
</dbReference>
<keyword evidence="12" id="KW-1185">Reference proteome</keyword>
<organism evidence="11 12">
    <name type="scientific">Athelia psychrophila</name>
    <dbReference type="NCBI Taxonomy" id="1759441"/>
    <lineage>
        <taxon>Eukaryota</taxon>
        <taxon>Fungi</taxon>
        <taxon>Dikarya</taxon>
        <taxon>Basidiomycota</taxon>
        <taxon>Agaricomycotina</taxon>
        <taxon>Agaricomycetes</taxon>
        <taxon>Agaricomycetidae</taxon>
        <taxon>Atheliales</taxon>
        <taxon>Atheliaceae</taxon>
        <taxon>Athelia</taxon>
    </lineage>
</organism>
<evidence type="ECO:0000256" key="4">
    <source>
        <dbReference type="ARBA" id="ARBA00022574"/>
    </source>
</evidence>
<evidence type="ECO:0000256" key="1">
    <source>
        <dbReference type="ARBA" id="ARBA00004604"/>
    </source>
</evidence>
<keyword evidence="6" id="KW-0804">Transcription</keyword>
<evidence type="ECO:0000256" key="7">
    <source>
        <dbReference type="ARBA" id="ARBA00023242"/>
    </source>
</evidence>
<evidence type="ECO:0000256" key="9">
    <source>
        <dbReference type="SAM" id="MobiDB-lite"/>
    </source>
</evidence>
<dbReference type="Pfam" id="PF23769">
    <property type="entry name" value="Beta-prop_WDR75_2nd"/>
    <property type="match status" value="1"/>
</dbReference>
<sequence length="992" mass="106911">MSVMTASSSKIRRQPHDVPLPTSPERVVPPAKLGKKRRSRKEKEPGPKAPSPRRADALEGEWDHAKAATKPWQWVSLTDSSTSKHPPIFTKDGNYFFAIAGSSIKVHSTATGKVVSTLSVSSADSTAADGRSDTITSAILNPNNAFQLITGSLGGLIRIWDFLDGIILQTISIEDPIFHLCAHANFPDQVFVAAAKPTKRKGGKGGEQDTNGVVLHVSLKPRASSTGSKVLASSDIAFIGKTRHVVGLSLSPSGAWLVAVGGHKAYVAPTSSLKSGFTKYVSPEALTCLAFHPSEDYFATGDDKGNIRLWYCLNDQVAATVAGVEKRAQTTTLHWHAHAVASLAFTANGAYLLSGGEESVLVIWQLHTGKKEFVPRLGAPLTSVAVAMTAESEEYLVGLADATYMFINSATLKVSRAYSRIKLNSPASYGGLPSSAHVPLAVHSATSTIILPSSHPSSLQIYAPSTSTLVSELEVSPSNKVSRRDEQPIEPSRVDTAVISASGEWMATVDLREGDDAFRGEIYLKLWRWDSKVGNWALNTRIDRPHGSEHITCAAFSPEVKSRENLLLVTTGNDRNVKIWRVRATSDKSGEEQDSWVPRSSFVFRGEQPTHVSWSLDGSLFSIAMGPSVNLYDAASNTLRRVLTTPDCNTTSSSHFIGRSGRYLVVAGVWDVVLWDLSTQVVRWHCRNPWPIEKVLTHPRADTFALLHCPSTSPRSGRHTTPITLFRTSSSVPYSKYTVPFGLLGSAWYPNARHAPTNSPSFSLVGITKDYSVVKFGDDVDAPPDEGSTAQAITAGAAEPRRTLFQDIFGASAFIDPISASRGRPDAVLQPRLAASSGIDSLALFDTPAYLMPPLTSLYDPLMDSFIKLRSAVATQPEESLENADEDVEMAAQSDDEAITFGARRQRVVNDDEMDMFIDLFKLAKVSSTAGIASRPLTNGINKPATPVASTPKTSGIAASHAPASAPKDTPTKSPLPNGKKSQKRRRPSDGA</sequence>
<reference evidence="11 12" key="1">
    <citation type="journal article" date="2016" name="Mol. Biol. Evol.">
        <title>Comparative Genomics of Early-Diverging Mushroom-Forming Fungi Provides Insights into the Origins of Lignocellulose Decay Capabilities.</title>
        <authorList>
            <person name="Nagy L.G."/>
            <person name="Riley R."/>
            <person name="Tritt A."/>
            <person name="Adam C."/>
            <person name="Daum C."/>
            <person name="Floudas D."/>
            <person name="Sun H."/>
            <person name="Yadav J.S."/>
            <person name="Pangilinan J."/>
            <person name="Larsson K.H."/>
            <person name="Matsuura K."/>
            <person name="Barry K."/>
            <person name="Labutti K."/>
            <person name="Kuo R."/>
            <person name="Ohm R.A."/>
            <person name="Bhattacharya S.S."/>
            <person name="Shirouzu T."/>
            <person name="Yoshinaga Y."/>
            <person name="Martin F.M."/>
            <person name="Grigoriev I.V."/>
            <person name="Hibbett D.S."/>
        </authorList>
    </citation>
    <scope>NUCLEOTIDE SEQUENCE [LARGE SCALE GENOMIC DNA]</scope>
    <source>
        <strain evidence="11 12">CBS 109695</strain>
    </source>
</reference>
<evidence type="ECO:0000313" key="12">
    <source>
        <dbReference type="Proteomes" id="UP000076532"/>
    </source>
</evidence>
<feature type="repeat" description="WD" evidence="8">
    <location>
        <begin position="333"/>
        <end position="374"/>
    </location>
</feature>
<dbReference type="GO" id="GO:0045943">
    <property type="term" value="P:positive regulation of transcription by RNA polymerase I"/>
    <property type="evidence" value="ECO:0007669"/>
    <property type="project" value="InterPro"/>
</dbReference>
<evidence type="ECO:0000256" key="5">
    <source>
        <dbReference type="ARBA" id="ARBA00022737"/>
    </source>
</evidence>
<accession>A0A166RZD3</accession>
<evidence type="ECO:0000256" key="2">
    <source>
        <dbReference type="ARBA" id="ARBA00022517"/>
    </source>
</evidence>
<dbReference type="SUPFAM" id="SSF50998">
    <property type="entry name" value="Quinoprotein alcohol dehydrogenase-like"/>
    <property type="match status" value="1"/>
</dbReference>
<gene>
    <name evidence="11" type="ORF">FIBSPDRAFT_816618</name>
</gene>
<feature type="repeat" description="WD" evidence="8">
    <location>
        <begin position="286"/>
        <end position="310"/>
    </location>
</feature>
<feature type="domain" description="WD repeat-containing protein 75 second beta-propeller" evidence="10">
    <location>
        <begin position="444"/>
        <end position="687"/>
    </location>
</feature>
<dbReference type="InterPro" id="IPR011047">
    <property type="entry name" value="Quinoprotein_ADH-like_sf"/>
</dbReference>
<dbReference type="SUPFAM" id="SSF50978">
    <property type="entry name" value="WD40 repeat-like"/>
    <property type="match status" value="1"/>
</dbReference>
<dbReference type="GO" id="GO:2000234">
    <property type="term" value="P:positive regulation of rRNA processing"/>
    <property type="evidence" value="ECO:0007669"/>
    <property type="project" value="TreeGrafter"/>
</dbReference>
<feature type="repeat" description="WD" evidence="8">
    <location>
        <begin position="128"/>
        <end position="170"/>
    </location>
</feature>
<dbReference type="PANTHER" id="PTHR44215:SF1">
    <property type="entry name" value="WD REPEAT-CONTAINING PROTEIN 75"/>
    <property type="match status" value="1"/>
</dbReference>
<keyword evidence="7" id="KW-0539">Nucleus</keyword>
<keyword evidence="3" id="KW-0698">rRNA processing</keyword>
<dbReference type="InterPro" id="IPR036322">
    <property type="entry name" value="WD40_repeat_dom_sf"/>
</dbReference>
<dbReference type="InterPro" id="IPR053826">
    <property type="entry name" value="WDR75"/>
</dbReference>
<dbReference type="InterPro" id="IPR015943">
    <property type="entry name" value="WD40/YVTN_repeat-like_dom_sf"/>
</dbReference>
<evidence type="ECO:0000256" key="6">
    <source>
        <dbReference type="ARBA" id="ARBA00023163"/>
    </source>
</evidence>
<dbReference type="InterPro" id="IPR057644">
    <property type="entry name" value="Beta-prop_WDR75_2nd"/>
</dbReference>
<keyword evidence="5" id="KW-0677">Repeat</keyword>
<keyword evidence="4 8" id="KW-0853">WD repeat</keyword>
<dbReference type="PROSITE" id="PS50082">
    <property type="entry name" value="WD_REPEATS_2"/>
    <property type="match status" value="3"/>
</dbReference>
<keyword evidence="2" id="KW-0690">Ribosome biogenesis</keyword>
<dbReference type="GO" id="GO:0003723">
    <property type="term" value="F:RNA binding"/>
    <property type="evidence" value="ECO:0007669"/>
    <property type="project" value="InterPro"/>
</dbReference>
<feature type="region of interest" description="Disordered" evidence="9">
    <location>
        <begin position="934"/>
        <end position="992"/>
    </location>
</feature>
<dbReference type="PANTHER" id="PTHR44215">
    <property type="entry name" value="WD REPEAT-CONTAINING PROTEIN 75"/>
    <property type="match status" value="1"/>
</dbReference>
<protein>
    <submittedName>
        <fullName evidence="11">WD40 repeat-like protein</fullName>
    </submittedName>
</protein>
<dbReference type="GO" id="GO:0032040">
    <property type="term" value="C:small-subunit processome"/>
    <property type="evidence" value="ECO:0007669"/>
    <property type="project" value="InterPro"/>
</dbReference>
<proteinExistence type="predicted"/>
<evidence type="ECO:0000256" key="3">
    <source>
        <dbReference type="ARBA" id="ARBA00022552"/>
    </source>
</evidence>
<dbReference type="AlphaFoldDB" id="A0A166RZD3"/>
<feature type="compositionally biased region" description="Basic residues" evidence="9">
    <location>
        <begin position="981"/>
        <end position="992"/>
    </location>
</feature>
<dbReference type="GO" id="GO:0006364">
    <property type="term" value="P:rRNA processing"/>
    <property type="evidence" value="ECO:0007669"/>
    <property type="project" value="UniProtKB-KW"/>
</dbReference>